<dbReference type="EMBL" id="JBHRVA010000003">
    <property type="protein sequence ID" value="MFC3303402.1"/>
    <property type="molecule type" value="Genomic_DNA"/>
</dbReference>
<keyword evidence="4 7" id="KW-0378">Hydrolase</keyword>
<evidence type="ECO:0000256" key="7">
    <source>
        <dbReference type="RuleBase" id="RU003788"/>
    </source>
</evidence>
<organism evidence="9 10">
    <name type="scientific">Parvularcula lutaonensis</name>
    <dbReference type="NCBI Taxonomy" id="491923"/>
    <lineage>
        <taxon>Bacteria</taxon>
        <taxon>Pseudomonadati</taxon>
        <taxon>Pseudomonadota</taxon>
        <taxon>Alphaproteobacteria</taxon>
        <taxon>Parvularculales</taxon>
        <taxon>Parvularculaceae</taxon>
        <taxon>Parvularcula</taxon>
    </lineage>
</organism>
<gene>
    <name evidence="9" type="ORF">ACFONP_11735</name>
</gene>
<feature type="transmembrane region" description="Helical" evidence="8">
    <location>
        <begin position="282"/>
        <end position="302"/>
    </location>
</feature>
<evidence type="ECO:0000256" key="4">
    <source>
        <dbReference type="ARBA" id="ARBA00022801"/>
    </source>
</evidence>
<keyword evidence="5" id="KW-1035">Host cytoplasm</keyword>
<keyword evidence="10" id="KW-1185">Reference proteome</keyword>
<keyword evidence="2 7" id="KW-0929">Antimicrobial</keyword>
<evidence type="ECO:0000313" key="10">
    <source>
        <dbReference type="Proteomes" id="UP001595607"/>
    </source>
</evidence>
<reference evidence="10" key="1">
    <citation type="journal article" date="2019" name="Int. J. Syst. Evol. Microbiol.">
        <title>The Global Catalogue of Microorganisms (GCM) 10K type strain sequencing project: providing services to taxonomists for standard genome sequencing and annotation.</title>
        <authorList>
            <consortium name="The Broad Institute Genomics Platform"/>
            <consortium name="The Broad Institute Genome Sequencing Center for Infectious Disease"/>
            <person name="Wu L."/>
            <person name="Ma J."/>
        </authorList>
    </citation>
    <scope>NUCLEOTIDE SEQUENCE [LARGE SCALE GENOMIC DNA]</scope>
    <source>
        <strain evidence="10">KCTC 22245</strain>
    </source>
</reference>
<dbReference type="InterPro" id="IPR033907">
    <property type="entry name" value="Endolysin_autolysin"/>
</dbReference>
<accession>A0ABV7MEU7</accession>
<dbReference type="SUPFAM" id="SSF53955">
    <property type="entry name" value="Lysozyme-like"/>
    <property type="match status" value="1"/>
</dbReference>
<evidence type="ECO:0000313" key="9">
    <source>
        <dbReference type="EMBL" id="MFC3303402.1"/>
    </source>
</evidence>
<keyword evidence="8" id="KW-0812">Transmembrane</keyword>
<dbReference type="InterPro" id="IPR023347">
    <property type="entry name" value="Lysozyme_dom_sf"/>
</dbReference>
<evidence type="ECO:0000256" key="3">
    <source>
        <dbReference type="ARBA" id="ARBA00022638"/>
    </source>
</evidence>
<proteinExistence type="inferred from homology"/>
<dbReference type="CDD" id="cd00737">
    <property type="entry name" value="lyz_endolysin_autolysin"/>
    <property type="match status" value="1"/>
</dbReference>
<dbReference type="InterPro" id="IPR023346">
    <property type="entry name" value="Lysozyme-like_dom_sf"/>
</dbReference>
<evidence type="ECO:0000256" key="5">
    <source>
        <dbReference type="ARBA" id="ARBA00023200"/>
    </source>
</evidence>
<dbReference type="EC" id="3.2.1.17" evidence="7"/>
<dbReference type="PANTHER" id="PTHR38107">
    <property type="match status" value="1"/>
</dbReference>
<dbReference type="RefSeq" id="WP_373302869.1">
    <property type="nucleotide sequence ID" value="NZ_BMXU01000002.1"/>
</dbReference>
<name>A0ABV7MEU7_9PROT</name>
<comment type="catalytic activity">
    <reaction evidence="1 7">
        <text>Hydrolysis of (1-&gt;4)-beta-linkages between N-acetylmuramic acid and N-acetyl-D-glucosamine residues in a peptidoglycan and between N-acetyl-D-glucosamine residues in chitodextrins.</text>
        <dbReference type="EC" id="3.2.1.17"/>
    </reaction>
</comment>
<evidence type="ECO:0000256" key="8">
    <source>
        <dbReference type="SAM" id="Phobius"/>
    </source>
</evidence>
<evidence type="ECO:0000256" key="1">
    <source>
        <dbReference type="ARBA" id="ARBA00000632"/>
    </source>
</evidence>
<dbReference type="Proteomes" id="UP001595607">
    <property type="component" value="Unassembled WGS sequence"/>
</dbReference>
<feature type="transmembrane region" description="Helical" evidence="8">
    <location>
        <begin position="232"/>
        <end position="257"/>
    </location>
</feature>
<dbReference type="InterPro" id="IPR051018">
    <property type="entry name" value="Bacteriophage_GH24"/>
</dbReference>
<dbReference type="InterPro" id="IPR002196">
    <property type="entry name" value="Glyco_hydro_24"/>
</dbReference>
<evidence type="ECO:0000256" key="6">
    <source>
        <dbReference type="ARBA" id="ARBA00023295"/>
    </source>
</evidence>
<keyword evidence="6 7" id="KW-0326">Glycosidase</keyword>
<dbReference type="PANTHER" id="PTHR38107:SF3">
    <property type="entry name" value="LYSOZYME RRRD-RELATED"/>
    <property type="match status" value="1"/>
</dbReference>
<protein>
    <recommendedName>
        <fullName evidence="7">Lysozyme</fullName>
        <ecNumber evidence="7">3.2.1.17</ecNumber>
    </recommendedName>
</protein>
<dbReference type="InterPro" id="IPR034690">
    <property type="entry name" value="Endolysin_T4_type"/>
</dbReference>
<dbReference type="Pfam" id="PF00959">
    <property type="entry name" value="Phage_lysozyme"/>
    <property type="match status" value="1"/>
</dbReference>
<comment type="caution">
    <text evidence="9">The sequence shown here is derived from an EMBL/GenBank/DDBJ whole genome shotgun (WGS) entry which is preliminary data.</text>
</comment>
<sequence length="324" mass="35321">MQTGDTGLNLIKAYEGFSSSPRMDEARGDGTYVIGYGHHTQTPSPQVSQREATNLLMKDVAPIEKLIRDTVRTPLNQNEHDALVSFVFNIGAENFKRSTVLKKLNEGDKLGAAEAFERWTKARVDGKLMKLDGLVRRRAAEKSLFLMPTDAELVIPTSEVSPASECDGTVLAPAEVTNAPLVDFDSLRHDRGRTLTPEEIEGRMQALYAASHALMGDPSKMIIAKEEEREDIGVTVGAVLASLLAVALTLFGGALMLDTYAPEAAQAIGITPSLLSPIMVDLPLWLLSIGLGLCYFTFYIIAKRAARHSIKKARAREVARVRGN</sequence>
<keyword evidence="8" id="KW-1133">Transmembrane helix</keyword>
<comment type="similarity">
    <text evidence="7">Belongs to the glycosyl hydrolase 24 family.</text>
</comment>
<evidence type="ECO:0000256" key="2">
    <source>
        <dbReference type="ARBA" id="ARBA00022529"/>
    </source>
</evidence>
<dbReference type="Gene3D" id="1.10.530.40">
    <property type="match status" value="1"/>
</dbReference>
<dbReference type="HAMAP" id="MF_04110">
    <property type="entry name" value="ENDOLYSIN_T4"/>
    <property type="match status" value="1"/>
</dbReference>
<keyword evidence="3 7" id="KW-0081">Bacteriolytic enzyme</keyword>
<keyword evidence="8" id="KW-0472">Membrane</keyword>